<proteinExistence type="predicted"/>
<name>A0A1X7TRN2_AMPQE</name>
<reference evidence="3" key="1">
    <citation type="submission" date="2017-05" db="UniProtKB">
        <authorList>
            <consortium name="EnsemblMetazoa"/>
        </authorList>
    </citation>
    <scope>IDENTIFICATION</scope>
</reference>
<dbReference type="Pfam" id="PF20231">
    <property type="entry name" value="DUF6589"/>
    <property type="match status" value="1"/>
</dbReference>
<dbReference type="EnsemblMetazoa" id="Aqu2.1.17465_001">
    <property type="protein sequence ID" value="Aqu2.1.17465_001"/>
    <property type="gene ID" value="Aqu2.1.17465"/>
</dbReference>
<sequence length="293" mass="34384">MYITQIQNCEHITSDDMLTAVDLLQVVTETIDEEEIETALTNTVSMPEDDEENDSEDEIDEDDAWVGFKLVGDNFDKNFRRTYQRMDYQTVSRHYFHCYAVRDRVNLNRASDSLRDGVIDIQQLLPCDNDDLKMRKNFSVLITRILVKNFEPFKNQEHSVVWHIPHKYSKEMERKSEIVPLGVELKDENKLAEMCEIMDSMHKYVPTVTEDRSVTLPNGECITMRESRMWTTLFGGDQLTIARARGAIDIRYSHYTAEEKLQGFLPVVEDWHARMTLMKVGNLEQAVFKRFWH</sequence>
<feature type="compositionally biased region" description="Acidic residues" evidence="1">
    <location>
        <begin position="47"/>
        <end position="59"/>
    </location>
</feature>
<dbReference type="InterPro" id="IPR046496">
    <property type="entry name" value="DUF6589"/>
</dbReference>
<dbReference type="OrthoDB" id="5980999at2759"/>
<dbReference type="AlphaFoldDB" id="A0A1X7TRN2"/>
<dbReference type="InParanoid" id="A0A1X7TRN2"/>
<protein>
    <recommendedName>
        <fullName evidence="2">DUF6589 domain-containing protein</fullName>
    </recommendedName>
</protein>
<evidence type="ECO:0000313" key="3">
    <source>
        <dbReference type="EnsemblMetazoa" id="Aqu2.1.17465_001"/>
    </source>
</evidence>
<feature type="region of interest" description="Disordered" evidence="1">
    <location>
        <begin position="39"/>
        <end position="59"/>
    </location>
</feature>
<organism evidence="3">
    <name type="scientific">Amphimedon queenslandica</name>
    <name type="common">Sponge</name>
    <dbReference type="NCBI Taxonomy" id="400682"/>
    <lineage>
        <taxon>Eukaryota</taxon>
        <taxon>Metazoa</taxon>
        <taxon>Porifera</taxon>
        <taxon>Demospongiae</taxon>
        <taxon>Heteroscleromorpha</taxon>
        <taxon>Haplosclerida</taxon>
        <taxon>Niphatidae</taxon>
        <taxon>Amphimedon</taxon>
    </lineage>
</organism>
<evidence type="ECO:0000256" key="1">
    <source>
        <dbReference type="SAM" id="MobiDB-lite"/>
    </source>
</evidence>
<evidence type="ECO:0000259" key="2">
    <source>
        <dbReference type="Pfam" id="PF20231"/>
    </source>
</evidence>
<feature type="domain" description="DUF6589" evidence="2">
    <location>
        <begin position="122"/>
        <end position="279"/>
    </location>
</feature>
<accession>A0A1X7TRN2</accession>